<name>F4X859_ACREC</name>
<protein>
    <submittedName>
        <fullName evidence="1">Uncharacterized protein</fullName>
    </submittedName>
</protein>
<dbReference type="InParanoid" id="F4X859"/>
<organism evidence="2">
    <name type="scientific">Acromyrmex echinatior</name>
    <name type="common">Panamanian leafcutter ant</name>
    <name type="synonym">Acromyrmex octospinosus echinatior</name>
    <dbReference type="NCBI Taxonomy" id="103372"/>
    <lineage>
        <taxon>Eukaryota</taxon>
        <taxon>Metazoa</taxon>
        <taxon>Ecdysozoa</taxon>
        <taxon>Arthropoda</taxon>
        <taxon>Hexapoda</taxon>
        <taxon>Insecta</taxon>
        <taxon>Pterygota</taxon>
        <taxon>Neoptera</taxon>
        <taxon>Endopterygota</taxon>
        <taxon>Hymenoptera</taxon>
        <taxon>Apocrita</taxon>
        <taxon>Aculeata</taxon>
        <taxon>Formicoidea</taxon>
        <taxon>Formicidae</taxon>
        <taxon>Myrmicinae</taxon>
        <taxon>Acromyrmex</taxon>
    </lineage>
</organism>
<evidence type="ECO:0000313" key="2">
    <source>
        <dbReference type="Proteomes" id="UP000007755"/>
    </source>
</evidence>
<gene>
    <name evidence="1" type="ORF">G5I_14598</name>
</gene>
<accession>F4X859</accession>
<proteinExistence type="predicted"/>
<sequence>MKPGILMGCTLLARECAQNPISAGSYADNVRSETNATFNELAGEQREAGNDNIVVLSITVTTVVDHALRALDRKNRRELQSLIIKLSDITEPIAATEQIACHTGRILSSGMSTRMVFATHYRTHNRCNVRPIGIVAVEIRGVEICFNAQPALVDGAGPLKVFSSAYTRGVPDAPYSRQFVTAYIGSPNAAKRKVFDKRVRRREGRPRRSNKRARPDITVAADASGYSFT</sequence>
<dbReference type="AlphaFoldDB" id="F4X859"/>
<keyword evidence="2" id="KW-1185">Reference proteome</keyword>
<evidence type="ECO:0000313" key="1">
    <source>
        <dbReference type="EMBL" id="EGI57128.1"/>
    </source>
</evidence>
<reference evidence="1" key="1">
    <citation type="submission" date="2011-02" db="EMBL/GenBank/DDBJ databases">
        <title>The genome of the leaf-cutting ant Acromyrmex echinatior suggests key adaptations to social evolution and fungus farming.</title>
        <authorList>
            <person name="Nygaard S."/>
            <person name="Zhang G."/>
        </authorList>
    </citation>
    <scope>NUCLEOTIDE SEQUENCE</scope>
</reference>
<dbReference type="Proteomes" id="UP000007755">
    <property type="component" value="Unassembled WGS sequence"/>
</dbReference>
<dbReference type="EMBL" id="GL888932">
    <property type="protein sequence ID" value="EGI57128.1"/>
    <property type="molecule type" value="Genomic_DNA"/>
</dbReference>